<feature type="compositionally biased region" description="Acidic residues" evidence="12">
    <location>
        <begin position="331"/>
        <end position="413"/>
    </location>
</feature>
<reference evidence="15 16" key="1">
    <citation type="submission" date="2024-09" db="EMBL/GenBank/DDBJ databases">
        <title>A chromosome-level genome assembly of Gray's grenadier anchovy, Coilia grayii.</title>
        <authorList>
            <person name="Fu Z."/>
        </authorList>
    </citation>
    <scope>NUCLEOTIDE SEQUENCE [LARGE SCALE GENOMIC DNA]</scope>
    <source>
        <strain evidence="15">G4</strain>
        <tissue evidence="15">Muscle</tissue>
    </source>
</reference>
<dbReference type="Proteomes" id="UP001591681">
    <property type="component" value="Unassembled WGS sequence"/>
</dbReference>
<keyword evidence="8" id="KW-0238">DNA-binding</keyword>
<keyword evidence="16" id="KW-1185">Reference proteome</keyword>
<keyword evidence="10" id="KW-0539">Nucleus</keyword>
<feature type="compositionally biased region" description="Acidic residues" evidence="12">
    <location>
        <begin position="472"/>
        <end position="485"/>
    </location>
</feature>
<proteinExistence type="predicted"/>
<feature type="domain" description="C2H2-type" evidence="14">
    <location>
        <begin position="600"/>
        <end position="627"/>
    </location>
</feature>
<dbReference type="Pfam" id="PF00096">
    <property type="entry name" value="zf-C2H2"/>
    <property type="match status" value="2"/>
</dbReference>
<dbReference type="SMART" id="SM00355">
    <property type="entry name" value="ZnF_C2H2"/>
    <property type="match status" value="6"/>
</dbReference>
<feature type="transmembrane region" description="Helical" evidence="13">
    <location>
        <begin position="92"/>
        <end position="122"/>
    </location>
</feature>
<dbReference type="SUPFAM" id="SSF57667">
    <property type="entry name" value="beta-beta-alpha zinc fingers"/>
    <property type="match status" value="3"/>
</dbReference>
<comment type="caution">
    <text evidence="15">The sequence shown here is derived from an EMBL/GenBank/DDBJ whole genome shotgun (WGS) entry which is preliminary data.</text>
</comment>
<dbReference type="PROSITE" id="PS00028">
    <property type="entry name" value="ZINC_FINGER_C2H2_1"/>
    <property type="match status" value="5"/>
</dbReference>
<evidence type="ECO:0000256" key="10">
    <source>
        <dbReference type="ARBA" id="ARBA00023242"/>
    </source>
</evidence>
<keyword evidence="7" id="KW-0805">Transcription regulation</keyword>
<evidence type="ECO:0000256" key="9">
    <source>
        <dbReference type="ARBA" id="ARBA00023163"/>
    </source>
</evidence>
<evidence type="ECO:0000313" key="16">
    <source>
        <dbReference type="Proteomes" id="UP001591681"/>
    </source>
</evidence>
<evidence type="ECO:0000256" key="7">
    <source>
        <dbReference type="ARBA" id="ARBA00023015"/>
    </source>
</evidence>
<feature type="compositionally biased region" description="Acidic residues" evidence="12">
    <location>
        <begin position="429"/>
        <end position="443"/>
    </location>
</feature>
<dbReference type="FunFam" id="3.30.160.60:FF:000733">
    <property type="entry name" value="Zinc finger protein 236 variant"/>
    <property type="match status" value="1"/>
</dbReference>
<gene>
    <name evidence="15" type="ORF">ACEWY4_017535</name>
</gene>
<keyword evidence="4" id="KW-0677">Repeat</keyword>
<dbReference type="FunFam" id="3.30.160.60:FF:000097">
    <property type="entry name" value="Zinc finger protein"/>
    <property type="match status" value="1"/>
</dbReference>
<evidence type="ECO:0000256" key="4">
    <source>
        <dbReference type="ARBA" id="ARBA00022737"/>
    </source>
</evidence>
<keyword evidence="6" id="KW-0862">Zinc</keyword>
<evidence type="ECO:0000256" key="11">
    <source>
        <dbReference type="PROSITE-ProRule" id="PRU00042"/>
    </source>
</evidence>
<dbReference type="GO" id="GO:0003677">
    <property type="term" value="F:DNA binding"/>
    <property type="evidence" value="ECO:0007669"/>
    <property type="project" value="UniProtKB-KW"/>
</dbReference>
<evidence type="ECO:0000256" key="13">
    <source>
        <dbReference type="SAM" id="Phobius"/>
    </source>
</evidence>
<feature type="domain" description="C2H2-type" evidence="14">
    <location>
        <begin position="572"/>
        <end position="594"/>
    </location>
</feature>
<dbReference type="GO" id="GO:0005634">
    <property type="term" value="C:nucleus"/>
    <property type="evidence" value="ECO:0007669"/>
    <property type="project" value="UniProtKB-SubCell"/>
</dbReference>
<feature type="transmembrane region" description="Helical" evidence="13">
    <location>
        <begin position="63"/>
        <end position="86"/>
    </location>
</feature>
<feature type="region of interest" description="Disordered" evidence="12">
    <location>
        <begin position="308"/>
        <end position="485"/>
    </location>
</feature>
<evidence type="ECO:0000256" key="3">
    <source>
        <dbReference type="ARBA" id="ARBA00022723"/>
    </source>
</evidence>
<feature type="compositionally biased region" description="Pro residues" evidence="12">
    <location>
        <begin position="689"/>
        <end position="699"/>
    </location>
</feature>
<protein>
    <recommendedName>
        <fullName evidence="14">C2H2-type domain-containing protein</fullName>
    </recommendedName>
</protein>
<dbReference type="InterPro" id="IPR036236">
    <property type="entry name" value="Znf_C2H2_sf"/>
</dbReference>
<evidence type="ECO:0000256" key="12">
    <source>
        <dbReference type="SAM" id="MobiDB-lite"/>
    </source>
</evidence>
<keyword evidence="9" id="KW-0804">Transcription</keyword>
<evidence type="ECO:0000256" key="1">
    <source>
        <dbReference type="ARBA" id="ARBA00003767"/>
    </source>
</evidence>
<feature type="region of interest" description="Disordered" evidence="12">
    <location>
        <begin position="676"/>
        <end position="699"/>
    </location>
</feature>
<dbReference type="AlphaFoldDB" id="A0ABD1JIB8"/>
<feature type="domain" description="C2H2-type" evidence="14">
    <location>
        <begin position="656"/>
        <end position="683"/>
    </location>
</feature>
<evidence type="ECO:0000259" key="14">
    <source>
        <dbReference type="PROSITE" id="PS50157"/>
    </source>
</evidence>
<evidence type="ECO:0000313" key="15">
    <source>
        <dbReference type="EMBL" id="KAL2086476.1"/>
    </source>
</evidence>
<feature type="domain" description="C2H2-type" evidence="14">
    <location>
        <begin position="628"/>
        <end position="655"/>
    </location>
</feature>
<evidence type="ECO:0000256" key="8">
    <source>
        <dbReference type="ARBA" id="ARBA00023125"/>
    </source>
</evidence>
<sequence>MGSVGNAKGMGSVGNAKGMGSVGNAKGMGSVGNAKGMGSVGNAKGMGSVGNAKGMVYPRGARTAVLCCDVTLVFLAVVLCCDAGLLCCVVTLVFLAVVLCCVVTLVFLAVVLCCVVTLVFLAEQPQGGVATQEADVTAPPLPRPTGVHTPTVATGNQAASFLSLPQASVKVDDDGSIDTDDGTWKAAVEWTSDTLSYKEHSYAVPARQALEVTHVSFGNGMDFLSDPVENPKPESNNSKSTSFLRSDRVGLLDEVAVQVSCLLQLFERCLGCSGDACSISTQCEGRVFHVVQTCWTCHLIREWASHPTDWSHTHTADSRRATEETAAQSPEDMEEEIRIEGEEEEEEEEEEEVKQEIGDEEEEQPEGEEEKEVKEEEEEEMEEEGEEEKEVEKEGEEEKEVEEEGEKEMEEECEKEKEVKEEGEKEKEVEEEEEEIRDEEEDEVKEKKAKRGRRRADSDEEWVPDAGGLVEESGDDSSDEEDDEGERELCTDCGKFFESRDDRTHVCEHVVKPLPCPVCGKRCLNAHGLRLHMAHIHREGRGPRCKFCYKTFRFTEEKLEHEESHQGEPLRYCCSECPERFPDRKSRNAHRKSHWARGRYICEYCDKGFSDIHKLHRHKMVHTGQKPFTCEMCDRSFNQEGHLKSHMRLHTGERPFKCQHCGKCFTHNVSLKNHIQRHHGPNTDVSPQEPHPTPPQSQD</sequence>
<dbReference type="PROSITE" id="PS50157">
    <property type="entry name" value="ZINC_FINGER_C2H2_2"/>
    <property type="match status" value="5"/>
</dbReference>
<keyword evidence="13" id="KW-0812">Transmembrane</keyword>
<comment type="subcellular location">
    <subcellularLocation>
        <location evidence="2">Nucleus</location>
    </subcellularLocation>
</comment>
<keyword evidence="13" id="KW-1133">Transmembrane helix</keyword>
<comment type="function">
    <text evidence="1">May be involved in transcriptional regulation.</text>
</comment>
<keyword evidence="3" id="KW-0479">Metal-binding</keyword>
<dbReference type="GO" id="GO:0008270">
    <property type="term" value="F:zinc ion binding"/>
    <property type="evidence" value="ECO:0007669"/>
    <property type="project" value="UniProtKB-KW"/>
</dbReference>
<keyword evidence="5 11" id="KW-0863">Zinc-finger</keyword>
<dbReference type="Gene3D" id="3.30.160.60">
    <property type="entry name" value="Classic Zinc Finger"/>
    <property type="match status" value="5"/>
</dbReference>
<name>A0ABD1JIB8_9TELE</name>
<dbReference type="EMBL" id="JBHFQA010000015">
    <property type="protein sequence ID" value="KAL2086476.1"/>
    <property type="molecule type" value="Genomic_DNA"/>
</dbReference>
<evidence type="ECO:0000256" key="2">
    <source>
        <dbReference type="ARBA" id="ARBA00004123"/>
    </source>
</evidence>
<dbReference type="PANTHER" id="PTHR24394:SF44">
    <property type="entry name" value="ZINC FINGER PROTEIN 271-LIKE"/>
    <property type="match status" value="1"/>
</dbReference>
<keyword evidence="13" id="KW-0472">Membrane</keyword>
<evidence type="ECO:0000256" key="6">
    <source>
        <dbReference type="ARBA" id="ARBA00022833"/>
    </source>
</evidence>
<feature type="compositionally biased region" description="Basic and acidic residues" evidence="12">
    <location>
        <begin position="308"/>
        <end position="323"/>
    </location>
</feature>
<feature type="compositionally biased region" description="Basic and acidic residues" evidence="12">
    <location>
        <begin position="414"/>
        <end position="428"/>
    </location>
</feature>
<dbReference type="PANTHER" id="PTHR24394">
    <property type="entry name" value="ZINC FINGER PROTEIN"/>
    <property type="match status" value="1"/>
</dbReference>
<accession>A0ABD1JIB8</accession>
<feature type="domain" description="C2H2-type" evidence="14">
    <location>
        <begin position="543"/>
        <end position="570"/>
    </location>
</feature>
<dbReference type="InterPro" id="IPR013087">
    <property type="entry name" value="Znf_C2H2_type"/>
</dbReference>
<evidence type="ECO:0000256" key="5">
    <source>
        <dbReference type="ARBA" id="ARBA00022771"/>
    </source>
</evidence>
<organism evidence="15 16">
    <name type="scientific">Coilia grayii</name>
    <name type="common">Gray's grenadier anchovy</name>
    <dbReference type="NCBI Taxonomy" id="363190"/>
    <lineage>
        <taxon>Eukaryota</taxon>
        <taxon>Metazoa</taxon>
        <taxon>Chordata</taxon>
        <taxon>Craniata</taxon>
        <taxon>Vertebrata</taxon>
        <taxon>Euteleostomi</taxon>
        <taxon>Actinopterygii</taxon>
        <taxon>Neopterygii</taxon>
        <taxon>Teleostei</taxon>
        <taxon>Clupei</taxon>
        <taxon>Clupeiformes</taxon>
        <taxon>Clupeoidei</taxon>
        <taxon>Engraulidae</taxon>
        <taxon>Coilinae</taxon>
        <taxon>Coilia</taxon>
    </lineage>
</organism>